<dbReference type="AlphaFoldDB" id="A0AAD9GWL6"/>
<evidence type="ECO:0000313" key="1">
    <source>
        <dbReference type="EMBL" id="KAK1946017.1"/>
    </source>
</evidence>
<evidence type="ECO:0000313" key="2">
    <source>
        <dbReference type="Proteomes" id="UP001259832"/>
    </source>
</evidence>
<dbReference type="InterPro" id="IPR032675">
    <property type="entry name" value="LRR_dom_sf"/>
</dbReference>
<dbReference type="PANTHER" id="PTHR13318">
    <property type="entry name" value="PARTNER OF PAIRED, ISOFORM B-RELATED"/>
    <property type="match status" value="1"/>
</dbReference>
<gene>
    <name evidence="1" type="ORF">P3T76_003065</name>
</gene>
<dbReference type="SUPFAM" id="SSF52047">
    <property type="entry name" value="RNI-like"/>
    <property type="match status" value="1"/>
</dbReference>
<reference evidence="1" key="1">
    <citation type="submission" date="2023-08" db="EMBL/GenBank/DDBJ databases">
        <title>Reference Genome Resource for the Citrus Pathogen Phytophthora citrophthora.</title>
        <authorList>
            <person name="Moller H."/>
            <person name="Coetzee B."/>
            <person name="Rose L.J."/>
            <person name="Van Niekerk J.M."/>
        </authorList>
    </citation>
    <scope>NUCLEOTIDE SEQUENCE</scope>
    <source>
        <strain evidence="1">STE-U-9442</strain>
    </source>
</reference>
<dbReference type="Proteomes" id="UP001259832">
    <property type="component" value="Unassembled WGS sequence"/>
</dbReference>
<name>A0AAD9GWL6_9STRA</name>
<dbReference type="GO" id="GO:0019005">
    <property type="term" value="C:SCF ubiquitin ligase complex"/>
    <property type="evidence" value="ECO:0007669"/>
    <property type="project" value="TreeGrafter"/>
</dbReference>
<dbReference type="Gene3D" id="3.80.10.10">
    <property type="entry name" value="Ribonuclease Inhibitor"/>
    <property type="match status" value="1"/>
</dbReference>
<comment type="caution">
    <text evidence="1">The sequence shown here is derived from an EMBL/GenBank/DDBJ whole genome shotgun (WGS) entry which is preliminary data.</text>
</comment>
<dbReference type="GO" id="GO:0031146">
    <property type="term" value="P:SCF-dependent proteasomal ubiquitin-dependent protein catabolic process"/>
    <property type="evidence" value="ECO:0007669"/>
    <property type="project" value="TreeGrafter"/>
</dbReference>
<sequence length="611" mass="68754">MNELPVPVLVNVLSFLQDDLAARVLSRKSGTTKRRHGATIRALAAVSKPWASAIEDVEGHFSDSILVFSFQKLSDNAIAVDDEEQSVSIVIDCGNEVSVRDSPSWGVLKLLTRLVVAFWCSSNDHPPGRSPEEEEVEQKLILSKRKEIQKQNKPQHVENELKRLLVKAENWSTPGLVELWLNDLLDITIHGIDGQSYNVLPYWQTIFWNCQDIVCLNLSGMPMESDHLPAILNAAGENCAHLRELVMPQQTHLMHRRRSIQAALEAFHDALKSLATRSGKEKGLKKLVLPWLFPIENVDATTAIIGEHCSNLEYIEGLRLAAFTRRRRLTSVEMRRSSLESWEAFCKGCSHLVELNWCGLPCSEEMFDVFASYPKLTLKSLVLPGNSAQWRRDYVLQERHHVEPLSPSNRFAPVLRGCPNLTSLEVLLSDMQGESELLDDQFLRQVVSSCPLLERLALVEASVPHGFGPSNAFTNEGLKTLGDLVHLQTIEISGATFSEKTLVSLAGRPRPSDRPRTSIGVTISARGWTVINVAESFHETITNLLGILLSLEVYEYPAFVIRVRIETHHSSPLVEWATSFTTEWTKLKRKLAPNIKFHYDYLRAEVTIIKN</sequence>
<protein>
    <submittedName>
        <fullName evidence="1">Uncharacterized protein</fullName>
    </submittedName>
</protein>
<proteinExistence type="predicted"/>
<accession>A0AAD9GWL6</accession>
<dbReference type="EMBL" id="JASMQC010000004">
    <property type="protein sequence ID" value="KAK1946017.1"/>
    <property type="molecule type" value="Genomic_DNA"/>
</dbReference>
<keyword evidence="2" id="KW-1185">Reference proteome</keyword>
<organism evidence="1 2">
    <name type="scientific">Phytophthora citrophthora</name>
    <dbReference type="NCBI Taxonomy" id="4793"/>
    <lineage>
        <taxon>Eukaryota</taxon>
        <taxon>Sar</taxon>
        <taxon>Stramenopiles</taxon>
        <taxon>Oomycota</taxon>
        <taxon>Peronosporomycetes</taxon>
        <taxon>Peronosporales</taxon>
        <taxon>Peronosporaceae</taxon>
        <taxon>Phytophthora</taxon>
    </lineage>
</organism>